<protein>
    <submittedName>
        <fullName evidence="1">Uncharacterized protein</fullName>
    </submittedName>
</protein>
<dbReference type="Proteomes" id="UP000197781">
    <property type="component" value="Chromosome"/>
</dbReference>
<dbReference type="KEGG" id="bfm:BP422_15055"/>
<sequence length="168" mass="19925">MDNLIIEPMKGIGKILLGMTKTEVDKCLQYYTEKYEITYEKNPLCYHTKGAIQSCFQFEYDSVGKVNFIQISSALKEVLNCVFDNLDVFNTKEEELVEKIDKISNYDRNHRELGWTYYYPGLGLSFWRPNILKESDMQEDWFKELESSIQEDEKRNLYFECVSIQCIK</sequence>
<evidence type="ECO:0000313" key="1">
    <source>
        <dbReference type="EMBL" id="ASJ54774.1"/>
    </source>
</evidence>
<organism evidence="1 2">
    <name type="scientific">Brevibacillus formosus</name>
    <dbReference type="NCBI Taxonomy" id="54913"/>
    <lineage>
        <taxon>Bacteria</taxon>
        <taxon>Bacillati</taxon>
        <taxon>Bacillota</taxon>
        <taxon>Bacilli</taxon>
        <taxon>Bacillales</taxon>
        <taxon>Paenibacillaceae</taxon>
        <taxon>Brevibacillus</taxon>
    </lineage>
</organism>
<proteinExistence type="predicted"/>
<evidence type="ECO:0000313" key="2">
    <source>
        <dbReference type="Proteomes" id="UP000197781"/>
    </source>
</evidence>
<accession>A0A220MI98</accession>
<gene>
    <name evidence="1" type="ORF">BP422_15055</name>
</gene>
<name>A0A220MI98_9BACL</name>
<dbReference type="AlphaFoldDB" id="A0A220MI98"/>
<dbReference type="EMBL" id="CP018145">
    <property type="protein sequence ID" value="ASJ54774.1"/>
    <property type="molecule type" value="Genomic_DNA"/>
</dbReference>
<reference evidence="1 2" key="1">
    <citation type="submission" date="2016-11" db="EMBL/GenBank/DDBJ databases">
        <authorList>
            <person name="Jaros S."/>
            <person name="Januszkiewicz K."/>
            <person name="Wedrychowicz H."/>
        </authorList>
    </citation>
    <scope>NUCLEOTIDE SEQUENCE [LARGE SCALE GENOMIC DNA]</scope>
    <source>
        <strain evidence="1 2">NF2</strain>
    </source>
</reference>